<name>A0AAV5D0K8_ELECO</name>
<dbReference type="Proteomes" id="UP001054889">
    <property type="component" value="Unassembled WGS sequence"/>
</dbReference>
<gene>
    <name evidence="2" type="primary">ga22034</name>
    <name evidence="2" type="ORF">PR202_ga22034</name>
</gene>
<comment type="caution">
    <text evidence="2">The sequence shown here is derived from an EMBL/GenBank/DDBJ whole genome shotgun (WGS) entry which is preliminary data.</text>
</comment>
<proteinExistence type="predicted"/>
<dbReference type="EMBL" id="BQKI01000011">
    <property type="protein sequence ID" value="GJN04484.1"/>
    <property type="molecule type" value="Genomic_DNA"/>
</dbReference>
<feature type="compositionally biased region" description="Basic and acidic residues" evidence="1">
    <location>
        <begin position="24"/>
        <end position="37"/>
    </location>
</feature>
<protein>
    <submittedName>
        <fullName evidence="2">Uncharacterized protein</fullName>
    </submittedName>
</protein>
<feature type="region of interest" description="Disordered" evidence="1">
    <location>
        <begin position="1"/>
        <end position="46"/>
    </location>
</feature>
<accession>A0AAV5D0K8</accession>
<evidence type="ECO:0000256" key="1">
    <source>
        <dbReference type="SAM" id="MobiDB-lite"/>
    </source>
</evidence>
<evidence type="ECO:0000313" key="3">
    <source>
        <dbReference type="Proteomes" id="UP001054889"/>
    </source>
</evidence>
<evidence type="ECO:0000313" key="2">
    <source>
        <dbReference type="EMBL" id="GJN04484.1"/>
    </source>
</evidence>
<organism evidence="2 3">
    <name type="scientific">Eleusine coracana subsp. coracana</name>
    <dbReference type="NCBI Taxonomy" id="191504"/>
    <lineage>
        <taxon>Eukaryota</taxon>
        <taxon>Viridiplantae</taxon>
        <taxon>Streptophyta</taxon>
        <taxon>Embryophyta</taxon>
        <taxon>Tracheophyta</taxon>
        <taxon>Spermatophyta</taxon>
        <taxon>Magnoliopsida</taxon>
        <taxon>Liliopsida</taxon>
        <taxon>Poales</taxon>
        <taxon>Poaceae</taxon>
        <taxon>PACMAD clade</taxon>
        <taxon>Chloridoideae</taxon>
        <taxon>Cynodonteae</taxon>
        <taxon>Eleusininae</taxon>
        <taxon>Eleusine</taxon>
    </lineage>
</organism>
<keyword evidence="3" id="KW-1185">Reference proteome</keyword>
<dbReference type="AlphaFoldDB" id="A0AAV5D0K8"/>
<sequence>MAESGQNKGKGKMPEKPKSKKRTRLDPESERPEDGKTFHHSALTGQESVLRHSVHHSCRLPASPRDSYSSTFHCYSHHSYTSGAHPSIANLLQEFREEHHLWCLAGARGLREFGLGSGSELGLL</sequence>
<reference evidence="2" key="2">
    <citation type="submission" date="2021-12" db="EMBL/GenBank/DDBJ databases">
        <title>Resequencing data analysis of finger millet.</title>
        <authorList>
            <person name="Hatakeyama M."/>
            <person name="Aluri S."/>
            <person name="Balachadran M.T."/>
            <person name="Sivarajan S.R."/>
            <person name="Poveda L."/>
            <person name="Shimizu-Inatsugi R."/>
            <person name="Schlapbach R."/>
            <person name="Sreeman S.M."/>
            <person name="Shimizu K.K."/>
        </authorList>
    </citation>
    <scope>NUCLEOTIDE SEQUENCE</scope>
</reference>
<reference evidence="2" key="1">
    <citation type="journal article" date="2018" name="DNA Res.">
        <title>Multiple hybrid de novo genome assembly of finger millet, an orphan allotetraploid crop.</title>
        <authorList>
            <person name="Hatakeyama M."/>
            <person name="Aluri S."/>
            <person name="Balachadran M.T."/>
            <person name="Sivarajan S.R."/>
            <person name="Patrignani A."/>
            <person name="Gruter S."/>
            <person name="Poveda L."/>
            <person name="Shimizu-Inatsugi R."/>
            <person name="Baeten J."/>
            <person name="Francoijs K.J."/>
            <person name="Nataraja K.N."/>
            <person name="Reddy Y.A.N."/>
            <person name="Phadnis S."/>
            <person name="Ravikumar R.L."/>
            <person name="Schlapbach R."/>
            <person name="Sreeman S.M."/>
            <person name="Shimizu K.K."/>
        </authorList>
    </citation>
    <scope>NUCLEOTIDE SEQUENCE</scope>
</reference>